<proteinExistence type="predicted"/>
<dbReference type="SMART" id="SM00342">
    <property type="entry name" value="HTH_ARAC"/>
    <property type="match status" value="1"/>
</dbReference>
<dbReference type="Gene3D" id="1.10.10.60">
    <property type="entry name" value="Homeodomain-like"/>
    <property type="match status" value="1"/>
</dbReference>
<dbReference type="InterPro" id="IPR018060">
    <property type="entry name" value="HTH_AraC"/>
</dbReference>
<evidence type="ECO:0000313" key="5">
    <source>
        <dbReference type="Proteomes" id="UP000326659"/>
    </source>
</evidence>
<keyword evidence="1" id="KW-0805">Transcription regulation</keyword>
<keyword evidence="2" id="KW-0804">Transcription</keyword>
<gene>
    <name evidence="4" type="ORF">F1C79_06505</name>
</gene>
<dbReference type="InterPro" id="IPR009057">
    <property type="entry name" value="Homeodomain-like_sf"/>
</dbReference>
<protein>
    <submittedName>
        <fullName evidence="4">AraC family transcriptional regulator</fullName>
    </submittedName>
</protein>
<dbReference type="GO" id="GO:0043565">
    <property type="term" value="F:sequence-specific DNA binding"/>
    <property type="evidence" value="ECO:0007669"/>
    <property type="project" value="InterPro"/>
</dbReference>
<dbReference type="Proteomes" id="UP000326659">
    <property type="component" value="Chromosome"/>
</dbReference>
<evidence type="ECO:0000259" key="3">
    <source>
        <dbReference type="PROSITE" id="PS01124"/>
    </source>
</evidence>
<dbReference type="InterPro" id="IPR053142">
    <property type="entry name" value="PchR_regulatory_protein"/>
</dbReference>
<sequence length="333" mass="37123">MTVDTSTSRKQFLIRSENMTADDFGELYTRMFGNLYSGMPRPEKPIAIGGVYGRYEGVSFRRLSFRGDLLAEMPDLDDEITFIFPSAGRVVFNHCSDSVGLPSVGLAMEKASVRSVGFIDGHAHHGLSVRRSLFARRLATLLGRPISHKVRFQPRVDLSNDAFQGIKAIVAMATGNEFDLLINSSALMPARLQEMLVDSVLEIWPHNYSDALRRPAPQIAPRHVKLAMDYIQHAIQEQPDTMVSGSELAERTNVSLRALQDGFRRFVGSSIVAYQREVRLQRAYDALQQDSAQSVSELSLALGFSNVGRFCQYFQSAYGMSPADLRRNLALPV</sequence>
<evidence type="ECO:0000256" key="1">
    <source>
        <dbReference type="ARBA" id="ARBA00023015"/>
    </source>
</evidence>
<dbReference type="OrthoDB" id="6003540at2"/>
<dbReference type="SUPFAM" id="SSF46689">
    <property type="entry name" value="Homeodomain-like"/>
    <property type="match status" value="1"/>
</dbReference>
<feature type="domain" description="HTH araC/xylS-type" evidence="3">
    <location>
        <begin position="225"/>
        <end position="328"/>
    </location>
</feature>
<accession>A0A9X7R3F5</accession>
<dbReference type="AlphaFoldDB" id="A0A9X7R3F5"/>
<keyword evidence="5" id="KW-1185">Reference proteome</keyword>
<dbReference type="RefSeq" id="WP_151186832.1">
    <property type="nucleotide sequence ID" value="NZ_CP043626.1"/>
</dbReference>
<reference evidence="4 5" key="1">
    <citation type="submission" date="2019-09" db="EMBL/GenBank/DDBJ databases">
        <title>Prosopis cineraria nodule microbiome.</title>
        <authorList>
            <person name="Chaluvadi S.R."/>
            <person name="Ali R."/>
            <person name="Wang X."/>
        </authorList>
    </citation>
    <scope>NUCLEOTIDE SEQUENCE [LARGE SCALE GENOMIC DNA]</scope>
    <source>
        <strain evidence="4 5">BG1</strain>
    </source>
</reference>
<evidence type="ECO:0000313" key="4">
    <source>
        <dbReference type="EMBL" id="QEY71317.1"/>
    </source>
</evidence>
<name>A0A9X7R3F5_PSEDE</name>
<organism evidence="4 5">
    <name type="scientific">Pseudomonas denitrificans</name>
    <dbReference type="NCBI Taxonomy" id="43306"/>
    <lineage>
        <taxon>Bacteria</taxon>
        <taxon>Pseudomonadati</taxon>
        <taxon>Pseudomonadota</taxon>
        <taxon>Gammaproteobacteria</taxon>
        <taxon>Pseudomonadales</taxon>
        <taxon>Pseudomonadaceae</taxon>
        <taxon>Halopseudomonas</taxon>
    </lineage>
</organism>
<dbReference type="PROSITE" id="PS01124">
    <property type="entry name" value="HTH_ARAC_FAMILY_2"/>
    <property type="match status" value="1"/>
</dbReference>
<evidence type="ECO:0000256" key="2">
    <source>
        <dbReference type="ARBA" id="ARBA00023163"/>
    </source>
</evidence>
<dbReference type="Pfam" id="PF12833">
    <property type="entry name" value="HTH_18"/>
    <property type="match status" value="1"/>
</dbReference>
<dbReference type="GO" id="GO:0003700">
    <property type="term" value="F:DNA-binding transcription factor activity"/>
    <property type="evidence" value="ECO:0007669"/>
    <property type="project" value="InterPro"/>
</dbReference>
<dbReference type="PANTHER" id="PTHR47893">
    <property type="entry name" value="REGULATORY PROTEIN PCHR"/>
    <property type="match status" value="1"/>
</dbReference>
<dbReference type="KEGG" id="pden:F1C79_06505"/>
<dbReference type="PANTHER" id="PTHR47893:SF1">
    <property type="entry name" value="REGULATORY PROTEIN PCHR"/>
    <property type="match status" value="1"/>
</dbReference>
<dbReference type="EMBL" id="CP043626">
    <property type="protein sequence ID" value="QEY71317.1"/>
    <property type="molecule type" value="Genomic_DNA"/>
</dbReference>